<dbReference type="Pfam" id="PF01204">
    <property type="entry name" value="Trehalase"/>
    <property type="match status" value="1"/>
</dbReference>
<dbReference type="GO" id="GO:0004555">
    <property type="term" value="F:alpha,alpha-trehalase activity"/>
    <property type="evidence" value="ECO:0007669"/>
    <property type="project" value="UniProtKB-EC"/>
</dbReference>
<evidence type="ECO:0000256" key="4">
    <source>
        <dbReference type="ARBA" id="ARBA00019905"/>
    </source>
</evidence>
<dbReference type="PROSITE" id="PS00927">
    <property type="entry name" value="TREHALASE_1"/>
    <property type="match status" value="1"/>
</dbReference>
<dbReference type="GO" id="GO:0005993">
    <property type="term" value="P:trehalose catabolic process"/>
    <property type="evidence" value="ECO:0007669"/>
    <property type="project" value="TreeGrafter"/>
</dbReference>
<dbReference type="PANTHER" id="PTHR23403:SF1">
    <property type="entry name" value="TREHALASE"/>
    <property type="match status" value="1"/>
</dbReference>
<evidence type="ECO:0000256" key="2">
    <source>
        <dbReference type="ARBA" id="ARBA00005615"/>
    </source>
</evidence>
<name>A0A7R9D1N6_TIMPO</name>
<keyword evidence="5 7" id="KW-0378">Hydrolase</keyword>
<reference evidence="9" key="1">
    <citation type="submission" date="2020-11" db="EMBL/GenBank/DDBJ databases">
        <authorList>
            <person name="Tran Van P."/>
        </authorList>
    </citation>
    <scope>NUCLEOTIDE SEQUENCE</scope>
</reference>
<dbReference type="InterPro" id="IPR008928">
    <property type="entry name" value="6-hairpin_glycosidase_sf"/>
</dbReference>
<evidence type="ECO:0000256" key="7">
    <source>
        <dbReference type="RuleBase" id="RU361180"/>
    </source>
</evidence>
<proteinExistence type="inferred from homology"/>
<comment type="similarity">
    <text evidence="2 7">Belongs to the glycosyl hydrolase 37 family.</text>
</comment>
<dbReference type="AlphaFoldDB" id="A0A7R9D1N6"/>
<organism evidence="9">
    <name type="scientific">Timema poppense</name>
    <name type="common">Walking stick</name>
    <dbReference type="NCBI Taxonomy" id="170557"/>
    <lineage>
        <taxon>Eukaryota</taxon>
        <taxon>Metazoa</taxon>
        <taxon>Ecdysozoa</taxon>
        <taxon>Arthropoda</taxon>
        <taxon>Hexapoda</taxon>
        <taxon>Insecta</taxon>
        <taxon>Pterygota</taxon>
        <taxon>Neoptera</taxon>
        <taxon>Polyneoptera</taxon>
        <taxon>Phasmatodea</taxon>
        <taxon>Timematodea</taxon>
        <taxon>Timematoidea</taxon>
        <taxon>Timematidae</taxon>
        <taxon>Timema</taxon>
    </lineage>
</organism>
<dbReference type="PRINTS" id="PR00744">
    <property type="entry name" value="GLHYDRLASE37"/>
</dbReference>
<gene>
    <name evidence="9" type="ORF">TPSB3V08_LOCUS5297</name>
</gene>
<dbReference type="Gene3D" id="1.50.10.10">
    <property type="match status" value="1"/>
</dbReference>
<comment type="catalytic activity">
    <reaction evidence="1 7">
        <text>alpha,alpha-trehalose + H2O = alpha-D-glucose + beta-D-glucose</text>
        <dbReference type="Rhea" id="RHEA:32675"/>
        <dbReference type="ChEBI" id="CHEBI:15377"/>
        <dbReference type="ChEBI" id="CHEBI:15903"/>
        <dbReference type="ChEBI" id="CHEBI:16551"/>
        <dbReference type="ChEBI" id="CHEBI:17925"/>
        <dbReference type="EC" id="3.2.1.28"/>
    </reaction>
</comment>
<accession>A0A7R9D1N6</accession>
<feature type="region of interest" description="Disordered" evidence="8">
    <location>
        <begin position="1"/>
        <end position="25"/>
    </location>
</feature>
<dbReference type="SUPFAM" id="SSF48208">
    <property type="entry name" value="Six-hairpin glycosidases"/>
    <property type="match status" value="1"/>
</dbReference>
<evidence type="ECO:0000256" key="1">
    <source>
        <dbReference type="ARBA" id="ARBA00001576"/>
    </source>
</evidence>
<dbReference type="EC" id="3.2.1.28" evidence="3 7"/>
<protein>
    <recommendedName>
        <fullName evidence="4 7">Trehalase</fullName>
        <ecNumber evidence="3 7">3.2.1.28</ecNumber>
    </recommendedName>
    <alternativeName>
        <fullName evidence="7">Alpha-trehalose glucohydrolase</fullName>
    </alternativeName>
</protein>
<dbReference type="EMBL" id="OD002791">
    <property type="protein sequence ID" value="CAD7406118.1"/>
    <property type="molecule type" value="Genomic_DNA"/>
</dbReference>
<dbReference type="PROSITE" id="PS00928">
    <property type="entry name" value="TREHALASE_2"/>
    <property type="match status" value="1"/>
</dbReference>
<dbReference type="PANTHER" id="PTHR23403">
    <property type="entry name" value="TREHALASE"/>
    <property type="match status" value="1"/>
</dbReference>
<evidence type="ECO:0000256" key="6">
    <source>
        <dbReference type="ARBA" id="ARBA00023295"/>
    </source>
</evidence>
<dbReference type="InterPro" id="IPR012341">
    <property type="entry name" value="6hp_glycosidase-like_sf"/>
</dbReference>
<evidence type="ECO:0000256" key="8">
    <source>
        <dbReference type="SAM" id="MobiDB-lite"/>
    </source>
</evidence>
<evidence type="ECO:0000313" key="9">
    <source>
        <dbReference type="EMBL" id="CAD7406118.1"/>
    </source>
</evidence>
<evidence type="ECO:0000256" key="5">
    <source>
        <dbReference type="ARBA" id="ARBA00022801"/>
    </source>
</evidence>
<dbReference type="InterPro" id="IPR018232">
    <property type="entry name" value="Glyco_hydro_37_CS"/>
</dbReference>
<keyword evidence="6 7" id="KW-0326">Glycosidase</keyword>
<dbReference type="InterPro" id="IPR001661">
    <property type="entry name" value="Glyco_hydro_37"/>
</dbReference>
<sequence>MYEPRSCKQEPTLPPREAGQGGGKGGIEGISSCPFMTGLTAGMRSSVLNFPAAHVMCVATLEGHTNDGSPRRWEVMVRIQAGSALERGFPHGTEDLPSSLQGDHRVLLPFGLYALSTNYANGLGIGKVELKEVNPNLRGGRVENHLGKTTPVHPTEIRTSISPSSAVELNTTSALSNYATDAVRPTEIRTSSSPFSAVELNTTSVLANYATEVVILVYSLEIIRSPERDSNLDLPILRSLAQHEANELANYTTELSKGSAAYFRPTEIYCYGDLLHTVQMSEIYSDSKTFVDMKQKNSTTETLRRFNELRARTGPNPTKEEVRSFVEDNFESGNELIAWELEDWKEDPKFLLGILNRDFRSWASDLNALWKNLSRKMDDDVRQNQGQYSIIYVPDGFVIPGGRFREFYYWDSYWIVRGLLLSEMYTTTKGILKNFLSMVNTYGFVPNGGRVYYVERSQPPLLTPMVQQYLHATKDVGFLVDNIDLLEKEYNFWISKRTVDVTKNGKTYKMARYYSKSSGPRPESYREDYLTANNSKTEEERTNLYIEIKSAAESGWDFSSRWFIKNATDKGNLSNIQTHNIIPVDLNAFLYRNAIILAEFFWLLGNKEQTSYYAKEAARWKEAVMEVLWNEEVGVWLDYDIKNGVSRNYFYPSNVAPLWTKCYNEKDKVNISTKVLAYLKRQNIDYYKGGIPTSVGNTGEQWDMPNAWPPLQIIAIQGLAELGLPEAEEAALKIATNWVRANYKGYQKTGEMFEKYDAVNPGAYGGGGEYTVQSGFGWTNGIILELLNTYGSVLQPNDKLRIKKGPPSNRLNYVHRSTGKTKT</sequence>
<feature type="region of interest" description="Disordered" evidence="8">
    <location>
        <begin position="804"/>
        <end position="823"/>
    </location>
</feature>
<evidence type="ECO:0000256" key="3">
    <source>
        <dbReference type="ARBA" id="ARBA00012757"/>
    </source>
</evidence>